<dbReference type="EMBL" id="JAEPRB010000037">
    <property type="protein sequence ID" value="KAG2224802.1"/>
    <property type="molecule type" value="Genomic_DNA"/>
</dbReference>
<gene>
    <name evidence="2" type="ORF">INT45_005326</name>
</gene>
<sequence>MSTTFPNYEFPENDDQKRRFFSENNPKDWDFGHFANAFPEHSNERNHLDYMNGLNWIKQHFIDFRLRSKIQELIKEWKKPSRQKLEESKKAVANMININIENNVVCDNNQQLIFKGDNNHGNVIQEGSSSSSSNKRDRPKNQDPESTKINKKSRLATEQEDLPQVWEEPSDVVGSEENWCRYGKHGRNLLMDMPELYGVCWCGQGVKKRENIPIDLYQGIQEQVVTTFGSQIYQYFEEAIDVVLDAKSIEDTDLAVESFPVVKIADELRYKGLFVKEILSPLAKEVYTSVTDIEESESSWNVAVLYPMMKACARYISLAKGRAITFVPGEAPLQAMTNIGVATTKAPYNADGILRVSNLDKAEICLLETSSAYNKAGRAKISFDHHKAMFALLAMIKNTAQNFQYATYDELKKMKFIFIHAHGDAIRIWSLSSPEPGVYIMNKELKMPSPKDFYKKVDHMNTFMEGSWKLVTLLTDAIDALDEIDEAHKRNLKKVRKNQKLTSLSVLVEPTIKKMSERQHATIVTEDGPMSSPIRPPDDEFNEESDVEDPSAQ</sequence>
<feature type="region of interest" description="Disordered" evidence="1">
    <location>
        <begin position="116"/>
        <end position="168"/>
    </location>
</feature>
<proteinExistence type="predicted"/>
<evidence type="ECO:0000313" key="2">
    <source>
        <dbReference type="EMBL" id="KAG2224802.1"/>
    </source>
</evidence>
<feature type="compositionally biased region" description="Basic and acidic residues" evidence="1">
    <location>
        <begin position="134"/>
        <end position="148"/>
    </location>
</feature>
<accession>A0A8H7SAP7</accession>
<reference evidence="2 3" key="1">
    <citation type="submission" date="2020-12" db="EMBL/GenBank/DDBJ databases">
        <title>Metabolic potential, ecology and presence of endohyphal bacteria is reflected in genomic diversity of Mucoromycotina.</title>
        <authorList>
            <person name="Muszewska A."/>
            <person name="Okrasinska A."/>
            <person name="Steczkiewicz K."/>
            <person name="Drgas O."/>
            <person name="Orlowska M."/>
            <person name="Perlinska-Lenart U."/>
            <person name="Aleksandrzak-Piekarczyk T."/>
            <person name="Szatraj K."/>
            <person name="Zielenkiewicz U."/>
            <person name="Pilsyk S."/>
            <person name="Malc E."/>
            <person name="Mieczkowski P."/>
            <person name="Kruszewska J.S."/>
            <person name="Biernat P."/>
            <person name="Pawlowska J."/>
        </authorList>
    </citation>
    <scope>NUCLEOTIDE SEQUENCE [LARGE SCALE GENOMIC DNA]</scope>
    <source>
        <strain evidence="2 3">CBS 142.35</strain>
    </source>
</reference>
<name>A0A8H7SAP7_9FUNG</name>
<dbReference type="Proteomes" id="UP000646827">
    <property type="component" value="Unassembled WGS sequence"/>
</dbReference>
<feature type="compositionally biased region" description="Acidic residues" evidence="1">
    <location>
        <begin position="539"/>
        <end position="553"/>
    </location>
</feature>
<evidence type="ECO:0000256" key="1">
    <source>
        <dbReference type="SAM" id="MobiDB-lite"/>
    </source>
</evidence>
<keyword evidence="3" id="KW-1185">Reference proteome</keyword>
<feature type="region of interest" description="Disordered" evidence="1">
    <location>
        <begin position="517"/>
        <end position="553"/>
    </location>
</feature>
<dbReference type="OrthoDB" id="2281594at2759"/>
<protein>
    <submittedName>
        <fullName evidence="2">Uncharacterized protein</fullName>
    </submittedName>
</protein>
<organism evidence="2 3">
    <name type="scientific">Circinella minor</name>
    <dbReference type="NCBI Taxonomy" id="1195481"/>
    <lineage>
        <taxon>Eukaryota</taxon>
        <taxon>Fungi</taxon>
        <taxon>Fungi incertae sedis</taxon>
        <taxon>Mucoromycota</taxon>
        <taxon>Mucoromycotina</taxon>
        <taxon>Mucoromycetes</taxon>
        <taxon>Mucorales</taxon>
        <taxon>Lichtheimiaceae</taxon>
        <taxon>Circinella</taxon>
    </lineage>
</organism>
<evidence type="ECO:0000313" key="3">
    <source>
        <dbReference type="Proteomes" id="UP000646827"/>
    </source>
</evidence>
<dbReference type="AlphaFoldDB" id="A0A8H7SAP7"/>
<comment type="caution">
    <text evidence="2">The sequence shown here is derived from an EMBL/GenBank/DDBJ whole genome shotgun (WGS) entry which is preliminary data.</text>
</comment>